<name>A0A425XXA2_9BACT</name>
<gene>
    <name evidence="7" type="ORF">DWB61_16040</name>
</gene>
<evidence type="ECO:0000256" key="2">
    <source>
        <dbReference type="ARBA" id="ARBA00022692"/>
    </source>
</evidence>
<evidence type="ECO:0000256" key="3">
    <source>
        <dbReference type="ARBA" id="ARBA00022989"/>
    </source>
</evidence>
<dbReference type="SUPFAM" id="SSF53300">
    <property type="entry name" value="vWA-like"/>
    <property type="match status" value="1"/>
</dbReference>
<evidence type="ECO:0000256" key="1">
    <source>
        <dbReference type="ARBA" id="ARBA00022475"/>
    </source>
</evidence>
<sequence length="343" mass="38339">MNQFRFEHPEYLYLFFIIPALVVLYYISYRMKKKALKEYGDMSIISQLMPFASFTRPVYKFAIMLLAFSFLIIAIAGPQFGSKLRKIKRKGVEIVIALDVSNSMLAQDIKPNRLESAKRAISQMVDNLNNDKIGLIVFAGEAYTQLPITTDYSSAKLFLSTINTDIVPVQGTAIGSAINLASKSFTPDSEASKAIIVITDGENHEDDATAAAKAALEQGIVVHTIAMGLPKGAPIPIKGKSGQFRQNEEGNVVISKLDEKMLAEIAEAGGGNMIKANNTTTGLKALFKEINKMEKTELEQRIYSDYDEKFQYFIAFVLLLILIEYLILDRKNRHFKDIHLFSK</sequence>
<dbReference type="PANTHER" id="PTHR22550">
    <property type="entry name" value="SPORE GERMINATION PROTEIN"/>
    <property type="match status" value="1"/>
</dbReference>
<dbReference type="Pfam" id="PF07584">
    <property type="entry name" value="BatA"/>
    <property type="match status" value="1"/>
</dbReference>
<dbReference type="EMBL" id="QQWG01000022">
    <property type="protein sequence ID" value="RRG19283.1"/>
    <property type="molecule type" value="Genomic_DNA"/>
</dbReference>
<keyword evidence="2 5" id="KW-0812">Transmembrane</keyword>
<evidence type="ECO:0000256" key="4">
    <source>
        <dbReference type="ARBA" id="ARBA00023136"/>
    </source>
</evidence>
<dbReference type="Gene3D" id="3.40.50.410">
    <property type="entry name" value="von Willebrand factor, type A domain"/>
    <property type="match status" value="1"/>
</dbReference>
<accession>A0A425XXA2</accession>
<evidence type="ECO:0000256" key="5">
    <source>
        <dbReference type="SAM" id="Phobius"/>
    </source>
</evidence>
<feature type="transmembrane region" description="Helical" evidence="5">
    <location>
        <begin position="58"/>
        <end position="80"/>
    </location>
</feature>
<feature type="domain" description="VWFA" evidence="6">
    <location>
        <begin position="93"/>
        <end position="290"/>
    </location>
</feature>
<feature type="transmembrane region" description="Helical" evidence="5">
    <location>
        <begin position="12"/>
        <end position="29"/>
    </location>
</feature>
<dbReference type="InterPro" id="IPR036465">
    <property type="entry name" value="vWFA_dom_sf"/>
</dbReference>
<evidence type="ECO:0000313" key="7">
    <source>
        <dbReference type="EMBL" id="RRG19283.1"/>
    </source>
</evidence>
<keyword evidence="8" id="KW-1185">Reference proteome</keyword>
<keyword evidence="1" id="KW-1003">Cell membrane</keyword>
<dbReference type="InterPro" id="IPR050768">
    <property type="entry name" value="UPF0353/GerABKA_families"/>
</dbReference>
<dbReference type="Proteomes" id="UP000285794">
    <property type="component" value="Unassembled WGS sequence"/>
</dbReference>
<dbReference type="AlphaFoldDB" id="A0A425XXA2"/>
<dbReference type="InterPro" id="IPR024163">
    <property type="entry name" value="Aerotolerance_reg_N"/>
</dbReference>
<proteinExistence type="predicted"/>
<dbReference type="InterPro" id="IPR002035">
    <property type="entry name" value="VWF_A"/>
</dbReference>
<dbReference type="Pfam" id="PF13519">
    <property type="entry name" value="VWA_2"/>
    <property type="match status" value="1"/>
</dbReference>
<keyword evidence="4 5" id="KW-0472">Membrane</keyword>
<dbReference type="PANTHER" id="PTHR22550:SF5">
    <property type="entry name" value="LEUCINE ZIPPER PROTEIN 4"/>
    <property type="match status" value="1"/>
</dbReference>
<dbReference type="RefSeq" id="WP_125031901.1">
    <property type="nucleotide sequence ID" value="NZ_JAPXVP010000019.1"/>
</dbReference>
<evidence type="ECO:0000259" key="6">
    <source>
        <dbReference type="PROSITE" id="PS50234"/>
    </source>
</evidence>
<reference evidence="7 8" key="1">
    <citation type="submission" date="2018-07" db="EMBL/GenBank/DDBJ databases">
        <title>Draft genome sequence of Ancylomarina sp. M1P.</title>
        <authorList>
            <person name="Yadav S."/>
            <person name="Villanueva L."/>
            <person name="Damste J.S.S."/>
        </authorList>
    </citation>
    <scope>NUCLEOTIDE SEQUENCE [LARGE SCALE GENOMIC DNA]</scope>
    <source>
        <strain evidence="7 8">M1P</strain>
    </source>
</reference>
<dbReference type="PROSITE" id="PS50234">
    <property type="entry name" value="VWFA"/>
    <property type="match status" value="1"/>
</dbReference>
<comment type="caution">
    <text evidence="7">The sequence shown here is derived from an EMBL/GenBank/DDBJ whole genome shotgun (WGS) entry which is preliminary data.</text>
</comment>
<protein>
    <submittedName>
        <fullName evidence="7">VWA domain-containing protein</fullName>
    </submittedName>
</protein>
<feature type="transmembrane region" description="Helical" evidence="5">
    <location>
        <begin position="310"/>
        <end position="328"/>
    </location>
</feature>
<dbReference type="SMART" id="SM00327">
    <property type="entry name" value="VWA"/>
    <property type="match status" value="1"/>
</dbReference>
<dbReference type="OrthoDB" id="6206554at2"/>
<keyword evidence="3 5" id="KW-1133">Transmembrane helix</keyword>
<evidence type="ECO:0000313" key="8">
    <source>
        <dbReference type="Proteomes" id="UP000285794"/>
    </source>
</evidence>
<organism evidence="7 8">
    <name type="scientific">Ancylomarina euxinus</name>
    <dbReference type="NCBI Taxonomy" id="2283627"/>
    <lineage>
        <taxon>Bacteria</taxon>
        <taxon>Pseudomonadati</taxon>
        <taxon>Bacteroidota</taxon>
        <taxon>Bacteroidia</taxon>
        <taxon>Marinilabiliales</taxon>
        <taxon>Marinifilaceae</taxon>
        <taxon>Ancylomarina</taxon>
    </lineage>
</organism>